<sequence length="91" mass="10135">MESAATRRCAATAAKAYLMLKTCKLKYLLWRDLLSIRSLIVQVSCLGKAFVCSNSRNFISFLHLSLFKLHLVTDINMVGGRGRASILSDLI</sequence>
<evidence type="ECO:0000313" key="2">
    <source>
        <dbReference type="Proteomes" id="UP001234178"/>
    </source>
</evidence>
<name>A0ABR0AR64_9CRUS</name>
<protein>
    <submittedName>
        <fullName evidence="1">Uncharacterized protein</fullName>
    </submittedName>
</protein>
<accession>A0ABR0AR64</accession>
<reference evidence="1 2" key="1">
    <citation type="journal article" date="2023" name="Nucleic Acids Res.">
        <title>The hologenome of Daphnia magna reveals possible DNA methylation and microbiome-mediated evolution of the host genome.</title>
        <authorList>
            <person name="Chaturvedi A."/>
            <person name="Li X."/>
            <person name="Dhandapani V."/>
            <person name="Marshall H."/>
            <person name="Kissane S."/>
            <person name="Cuenca-Cambronero M."/>
            <person name="Asole G."/>
            <person name="Calvet F."/>
            <person name="Ruiz-Romero M."/>
            <person name="Marangio P."/>
            <person name="Guigo R."/>
            <person name="Rago D."/>
            <person name="Mirbahai L."/>
            <person name="Eastwood N."/>
            <person name="Colbourne J.K."/>
            <person name="Zhou J."/>
            <person name="Mallon E."/>
            <person name="Orsini L."/>
        </authorList>
    </citation>
    <scope>NUCLEOTIDE SEQUENCE [LARGE SCALE GENOMIC DNA]</scope>
    <source>
        <strain evidence="1">LRV0_1</strain>
    </source>
</reference>
<dbReference type="EMBL" id="JAOYFB010000038">
    <property type="protein sequence ID" value="KAK4027616.1"/>
    <property type="molecule type" value="Genomic_DNA"/>
</dbReference>
<keyword evidence="2" id="KW-1185">Reference proteome</keyword>
<organism evidence="1 2">
    <name type="scientific">Daphnia magna</name>
    <dbReference type="NCBI Taxonomy" id="35525"/>
    <lineage>
        <taxon>Eukaryota</taxon>
        <taxon>Metazoa</taxon>
        <taxon>Ecdysozoa</taxon>
        <taxon>Arthropoda</taxon>
        <taxon>Crustacea</taxon>
        <taxon>Branchiopoda</taxon>
        <taxon>Diplostraca</taxon>
        <taxon>Cladocera</taxon>
        <taxon>Anomopoda</taxon>
        <taxon>Daphniidae</taxon>
        <taxon>Daphnia</taxon>
    </lineage>
</organism>
<dbReference type="Proteomes" id="UP001234178">
    <property type="component" value="Unassembled WGS sequence"/>
</dbReference>
<comment type="caution">
    <text evidence="1">The sequence shown here is derived from an EMBL/GenBank/DDBJ whole genome shotgun (WGS) entry which is preliminary data.</text>
</comment>
<evidence type="ECO:0000313" key="1">
    <source>
        <dbReference type="EMBL" id="KAK4027616.1"/>
    </source>
</evidence>
<proteinExistence type="predicted"/>
<gene>
    <name evidence="1" type="ORF">OUZ56_016664</name>
</gene>